<protein>
    <submittedName>
        <fullName evidence="1">Uncharacterized protein</fullName>
    </submittedName>
</protein>
<dbReference type="AlphaFoldDB" id="K1PQ99"/>
<dbReference type="EMBL" id="JH823223">
    <property type="protein sequence ID" value="EKC18550.1"/>
    <property type="molecule type" value="Genomic_DNA"/>
</dbReference>
<accession>K1PQ99</accession>
<dbReference type="InParanoid" id="K1PQ99"/>
<proteinExistence type="predicted"/>
<sequence length="170" mass="19508">MPGLLFVSLCVGFLGLSLALLEPIPFPASLQECYEYRSYNMTPSFEAAHQIQQYCYRNFEYQQIASGKVWSGTNITQQGINYIDSLFRQIFREVEEMERQNKNGRRTKRQTIGRRYRREVRSPGAYQPFADCIVQRLQNQKELILGVVFCLAVGHFGVSVDSHGLVQSVA</sequence>
<evidence type="ECO:0000313" key="1">
    <source>
        <dbReference type="EMBL" id="EKC18550.1"/>
    </source>
</evidence>
<reference evidence="1" key="1">
    <citation type="journal article" date="2012" name="Nature">
        <title>The oyster genome reveals stress adaptation and complexity of shell formation.</title>
        <authorList>
            <person name="Zhang G."/>
            <person name="Fang X."/>
            <person name="Guo X."/>
            <person name="Li L."/>
            <person name="Luo R."/>
            <person name="Xu F."/>
            <person name="Yang P."/>
            <person name="Zhang L."/>
            <person name="Wang X."/>
            <person name="Qi H."/>
            <person name="Xiong Z."/>
            <person name="Que H."/>
            <person name="Xie Y."/>
            <person name="Holland P.W."/>
            <person name="Paps J."/>
            <person name="Zhu Y."/>
            <person name="Wu F."/>
            <person name="Chen Y."/>
            <person name="Wang J."/>
            <person name="Peng C."/>
            <person name="Meng J."/>
            <person name="Yang L."/>
            <person name="Liu J."/>
            <person name="Wen B."/>
            <person name="Zhang N."/>
            <person name="Huang Z."/>
            <person name="Zhu Q."/>
            <person name="Feng Y."/>
            <person name="Mount A."/>
            <person name="Hedgecock D."/>
            <person name="Xu Z."/>
            <person name="Liu Y."/>
            <person name="Domazet-Loso T."/>
            <person name="Du Y."/>
            <person name="Sun X."/>
            <person name="Zhang S."/>
            <person name="Liu B."/>
            <person name="Cheng P."/>
            <person name="Jiang X."/>
            <person name="Li J."/>
            <person name="Fan D."/>
            <person name="Wang W."/>
            <person name="Fu W."/>
            <person name="Wang T."/>
            <person name="Wang B."/>
            <person name="Zhang J."/>
            <person name="Peng Z."/>
            <person name="Li Y."/>
            <person name="Li N."/>
            <person name="Wang J."/>
            <person name="Chen M."/>
            <person name="He Y."/>
            <person name="Tan F."/>
            <person name="Song X."/>
            <person name="Zheng Q."/>
            <person name="Huang R."/>
            <person name="Yang H."/>
            <person name="Du X."/>
            <person name="Chen L."/>
            <person name="Yang M."/>
            <person name="Gaffney P.M."/>
            <person name="Wang S."/>
            <person name="Luo L."/>
            <person name="She Z."/>
            <person name="Ming Y."/>
            <person name="Huang W."/>
            <person name="Zhang S."/>
            <person name="Huang B."/>
            <person name="Zhang Y."/>
            <person name="Qu T."/>
            <person name="Ni P."/>
            <person name="Miao G."/>
            <person name="Wang J."/>
            <person name="Wang Q."/>
            <person name="Steinberg C.E."/>
            <person name="Wang H."/>
            <person name="Li N."/>
            <person name="Qian L."/>
            <person name="Zhang G."/>
            <person name="Li Y."/>
            <person name="Yang H."/>
            <person name="Liu X."/>
            <person name="Wang J."/>
            <person name="Yin Y."/>
            <person name="Wang J."/>
        </authorList>
    </citation>
    <scope>NUCLEOTIDE SEQUENCE [LARGE SCALE GENOMIC DNA]</scope>
    <source>
        <strain evidence="1">05x7-T-G4-1.051#20</strain>
    </source>
</reference>
<dbReference type="HOGENOM" id="CLU_1572135_0_0_1"/>
<organism evidence="1">
    <name type="scientific">Magallana gigas</name>
    <name type="common">Pacific oyster</name>
    <name type="synonym">Crassostrea gigas</name>
    <dbReference type="NCBI Taxonomy" id="29159"/>
    <lineage>
        <taxon>Eukaryota</taxon>
        <taxon>Metazoa</taxon>
        <taxon>Spiralia</taxon>
        <taxon>Lophotrochozoa</taxon>
        <taxon>Mollusca</taxon>
        <taxon>Bivalvia</taxon>
        <taxon>Autobranchia</taxon>
        <taxon>Pteriomorphia</taxon>
        <taxon>Ostreida</taxon>
        <taxon>Ostreoidea</taxon>
        <taxon>Ostreidae</taxon>
        <taxon>Magallana</taxon>
    </lineage>
</organism>
<gene>
    <name evidence="1" type="ORF">CGI_10011915</name>
</gene>
<name>K1PQ99_MAGGI</name>